<sequence length="80" mass="8990">MSDLKISALPDEKPVRLTIDLPAPVHRDLLAYAEAMNALYQQSVTPQKLIAPMIEKFILSDRAFLRWRQKRSGASPSSPV</sequence>
<dbReference type="AlphaFoldDB" id="A0A939KRX0"/>
<protein>
    <submittedName>
        <fullName evidence="1">DUF2274 domain-containing protein</fullName>
    </submittedName>
</protein>
<dbReference type="EMBL" id="JAFVMH010000009">
    <property type="protein sequence ID" value="MBO1326351.1"/>
    <property type="molecule type" value="Genomic_DNA"/>
</dbReference>
<name>A0A939KRX0_9PROT</name>
<dbReference type="Pfam" id="PF10038">
    <property type="entry name" value="DUF2274"/>
    <property type="match status" value="1"/>
</dbReference>
<keyword evidence="2" id="KW-1185">Reference proteome</keyword>
<evidence type="ECO:0000313" key="1">
    <source>
        <dbReference type="EMBL" id="MBO1326351.1"/>
    </source>
</evidence>
<gene>
    <name evidence="1" type="ORF">J2D77_14455</name>
</gene>
<dbReference type="Proteomes" id="UP000664073">
    <property type="component" value="Unassembled WGS sequence"/>
</dbReference>
<comment type="caution">
    <text evidence="1">The sequence shown here is derived from an EMBL/GenBank/DDBJ whole genome shotgun (WGS) entry which is preliminary data.</text>
</comment>
<organism evidence="1 2">
    <name type="scientific">Acetobacter garciniae</name>
    <dbReference type="NCBI Taxonomy" id="2817435"/>
    <lineage>
        <taxon>Bacteria</taxon>
        <taxon>Pseudomonadati</taxon>
        <taxon>Pseudomonadota</taxon>
        <taxon>Alphaproteobacteria</taxon>
        <taxon>Acetobacterales</taxon>
        <taxon>Acetobacteraceae</taxon>
        <taxon>Acetobacter</taxon>
    </lineage>
</organism>
<reference evidence="1" key="1">
    <citation type="submission" date="2021-03" db="EMBL/GenBank/DDBJ databases">
        <title>The complete genome sequence of Acetobacter sp. TBRC 12339.</title>
        <authorList>
            <person name="Charoenyingcharoen P."/>
            <person name="Yukphan P."/>
        </authorList>
    </citation>
    <scope>NUCLEOTIDE SEQUENCE</scope>
    <source>
        <strain evidence="1">TBRC 12339</strain>
    </source>
</reference>
<dbReference type="InterPro" id="IPR018733">
    <property type="entry name" value="DUF2274"/>
</dbReference>
<dbReference type="RefSeq" id="WP_207847006.1">
    <property type="nucleotide sequence ID" value="NZ_JAFVMH010000009.1"/>
</dbReference>
<proteinExistence type="predicted"/>
<accession>A0A939KRX0</accession>
<evidence type="ECO:0000313" key="2">
    <source>
        <dbReference type="Proteomes" id="UP000664073"/>
    </source>
</evidence>